<evidence type="ECO:0000256" key="9">
    <source>
        <dbReference type="ARBA" id="ARBA00023157"/>
    </source>
</evidence>
<keyword evidence="4" id="KW-0479">Metal-binding</keyword>
<proteinExistence type="inferred from homology"/>
<dbReference type="PROSITE" id="PS51674">
    <property type="entry name" value="4FE4S_WBL"/>
    <property type="match status" value="1"/>
</dbReference>
<dbReference type="GO" id="GO:0003677">
    <property type="term" value="F:DNA binding"/>
    <property type="evidence" value="ECO:0007669"/>
    <property type="project" value="UniProtKB-KW"/>
</dbReference>
<sequence length="101" mass="11449">MSIGELFSFREWNDTAWSADAECKGLSTIFFPPAAERPQARERREAQARDVCQACAVMTTCREFARSNREYGFWGGESEEERHAAGFRLIAPIGVRSRNIS</sequence>
<keyword evidence="8" id="KW-0238">DNA-binding</keyword>
<dbReference type="InterPro" id="IPR003482">
    <property type="entry name" value="Whib"/>
</dbReference>
<evidence type="ECO:0000256" key="5">
    <source>
        <dbReference type="ARBA" id="ARBA00023004"/>
    </source>
</evidence>
<evidence type="ECO:0000313" key="12">
    <source>
        <dbReference type="EMBL" id="CAB4367408.1"/>
    </source>
</evidence>
<dbReference type="EMBL" id="CAETWZ010000009">
    <property type="protein sequence ID" value="CAB4367408.1"/>
    <property type="molecule type" value="Genomic_DNA"/>
</dbReference>
<evidence type="ECO:0000256" key="8">
    <source>
        <dbReference type="ARBA" id="ARBA00023125"/>
    </source>
</evidence>
<gene>
    <name evidence="13" type="ORF">UFOPK2334_01090</name>
    <name evidence="12" type="ORF">UFOPK4179_00190</name>
    <name evidence="14" type="ORF">UFOPK4293_01044</name>
</gene>
<keyword evidence="3" id="KW-0004">4Fe-4S</keyword>
<dbReference type="GO" id="GO:0047134">
    <property type="term" value="F:protein-disulfide reductase [NAD(P)H] activity"/>
    <property type="evidence" value="ECO:0007669"/>
    <property type="project" value="TreeGrafter"/>
</dbReference>
<dbReference type="InterPro" id="IPR034768">
    <property type="entry name" value="4FE4S_WBL"/>
</dbReference>
<dbReference type="GO" id="GO:0051539">
    <property type="term" value="F:4 iron, 4 sulfur cluster binding"/>
    <property type="evidence" value="ECO:0007669"/>
    <property type="project" value="UniProtKB-KW"/>
</dbReference>
<feature type="domain" description="4Fe-4S Wbl-type" evidence="11">
    <location>
        <begin position="22"/>
        <end position="84"/>
    </location>
</feature>
<comment type="cofactor">
    <cofactor evidence="1">
        <name>[4Fe-4S] cluster</name>
        <dbReference type="ChEBI" id="CHEBI:49883"/>
    </cofactor>
</comment>
<dbReference type="GO" id="GO:0046872">
    <property type="term" value="F:metal ion binding"/>
    <property type="evidence" value="ECO:0007669"/>
    <property type="project" value="UniProtKB-KW"/>
</dbReference>
<dbReference type="GO" id="GO:0045454">
    <property type="term" value="P:cell redox homeostasis"/>
    <property type="evidence" value="ECO:0007669"/>
    <property type="project" value="TreeGrafter"/>
</dbReference>
<evidence type="ECO:0000259" key="11">
    <source>
        <dbReference type="PROSITE" id="PS51674"/>
    </source>
</evidence>
<accession>A0A6J7TF27</accession>
<keyword evidence="10" id="KW-0804">Transcription</keyword>
<keyword evidence="7" id="KW-0805">Transcription regulation</keyword>
<dbReference type="Pfam" id="PF02467">
    <property type="entry name" value="Whib"/>
    <property type="match status" value="1"/>
</dbReference>
<dbReference type="GO" id="GO:0045892">
    <property type="term" value="P:negative regulation of DNA-templated transcription"/>
    <property type="evidence" value="ECO:0007669"/>
    <property type="project" value="TreeGrafter"/>
</dbReference>
<dbReference type="EMBL" id="CAFBQH010000061">
    <property type="protein sequence ID" value="CAB5051692.1"/>
    <property type="molecule type" value="Genomic_DNA"/>
</dbReference>
<evidence type="ECO:0000313" key="13">
    <source>
        <dbReference type="EMBL" id="CAB4679841.1"/>
    </source>
</evidence>
<name>A0A6J7TF27_9ZZZZ</name>
<evidence type="ECO:0000256" key="10">
    <source>
        <dbReference type="ARBA" id="ARBA00023163"/>
    </source>
</evidence>
<organism evidence="14">
    <name type="scientific">freshwater metagenome</name>
    <dbReference type="NCBI Taxonomy" id="449393"/>
    <lineage>
        <taxon>unclassified sequences</taxon>
        <taxon>metagenomes</taxon>
        <taxon>ecological metagenomes</taxon>
    </lineage>
</organism>
<reference evidence="14" key="1">
    <citation type="submission" date="2020-05" db="EMBL/GenBank/DDBJ databases">
        <authorList>
            <person name="Chiriac C."/>
            <person name="Salcher M."/>
            <person name="Ghai R."/>
            <person name="Kavagutti S V."/>
        </authorList>
    </citation>
    <scope>NUCLEOTIDE SEQUENCE</scope>
</reference>
<dbReference type="PANTHER" id="PTHR38839">
    <property type="entry name" value="TRANSCRIPTIONAL REGULATOR WHID-RELATED"/>
    <property type="match status" value="1"/>
</dbReference>
<comment type="similarity">
    <text evidence="2">Belongs to the WhiB family.</text>
</comment>
<evidence type="ECO:0000256" key="2">
    <source>
        <dbReference type="ARBA" id="ARBA00006597"/>
    </source>
</evidence>
<evidence type="ECO:0000256" key="1">
    <source>
        <dbReference type="ARBA" id="ARBA00001966"/>
    </source>
</evidence>
<protein>
    <submittedName>
        <fullName evidence="14">Unannotated protein</fullName>
    </submittedName>
</protein>
<evidence type="ECO:0000313" key="14">
    <source>
        <dbReference type="EMBL" id="CAB5051692.1"/>
    </source>
</evidence>
<evidence type="ECO:0000256" key="3">
    <source>
        <dbReference type="ARBA" id="ARBA00022485"/>
    </source>
</evidence>
<keyword evidence="6" id="KW-0411">Iron-sulfur</keyword>
<evidence type="ECO:0000256" key="7">
    <source>
        <dbReference type="ARBA" id="ARBA00023015"/>
    </source>
</evidence>
<evidence type="ECO:0000256" key="6">
    <source>
        <dbReference type="ARBA" id="ARBA00023014"/>
    </source>
</evidence>
<evidence type="ECO:0000256" key="4">
    <source>
        <dbReference type="ARBA" id="ARBA00022723"/>
    </source>
</evidence>
<keyword evidence="5" id="KW-0408">Iron</keyword>
<dbReference type="EMBL" id="CAEZXA010000101">
    <property type="protein sequence ID" value="CAB4679841.1"/>
    <property type="molecule type" value="Genomic_DNA"/>
</dbReference>
<keyword evidence="9" id="KW-1015">Disulfide bond</keyword>
<dbReference type="AlphaFoldDB" id="A0A6J7TF27"/>